<protein>
    <recommendedName>
        <fullName evidence="3">Altered inheritance of mitochondria protein 41</fullName>
    </recommendedName>
</protein>
<evidence type="ECO:0000313" key="4">
    <source>
        <dbReference type="EMBL" id="SCV03213.1"/>
    </source>
</evidence>
<keyword evidence="2 3" id="KW-0496">Mitochondrion</keyword>
<dbReference type="PANTHER" id="PTHR28055">
    <property type="entry name" value="ALTERED INHERITANCE OF MITOCHONDRIA PROTEIN 41, MITOCHONDRIAL"/>
    <property type="match status" value="1"/>
</dbReference>
<dbReference type="OrthoDB" id="538640at2759"/>
<accession>A0A1G4KFG1</accession>
<dbReference type="AlphaFoldDB" id="A0A1G4KFG1"/>
<comment type="subcellular location">
    <subcellularLocation>
        <location evidence="3">Mitochondrion</location>
    </subcellularLocation>
</comment>
<dbReference type="STRING" id="1230905.A0A1G4KFG1"/>
<dbReference type="Proteomes" id="UP000191024">
    <property type="component" value="Chromosome H"/>
</dbReference>
<dbReference type="Gene3D" id="1.10.1510.10">
    <property type="entry name" value="Uncharacterised protein YqeY/AIM41 PF09424, N-terminal domain"/>
    <property type="match status" value="1"/>
</dbReference>
<evidence type="ECO:0000256" key="1">
    <source>
        <dbReference type="ARBA" id="ARBA00007538"/>
    </source>
</evidence>
<dbReference type="GO" id="GO:0016884">
    <property type="term" value="F:carbon-nitrogen ligase activity, with glutamine as amido-N-donor"/>
    <property type="evidence" value="ECO:0007669"/>
    <property type="project" value="UniProtKB-UniRule"/>
</dbReference>
<evidence type="ECO:0000256" key="3">
    <source>
        <dbReference type="RuleBase" id="RU365099"/>
    </source>
</evidence>
<proteinExistence type="inferred from homology"/>
<dbReference type="GO" id="GO:0005739">
    <property type="term" value="C:mitochondrion"/>
    <property type="evidence" value="ECO:0007669"/>
    <property type="project" value="UniProtKB-SubCell"/>
</dbReference>
<dbReference type="InterPro" id="IPR003789">
    <property type="entry name" value="Asn/Gln_tRNA_amidoTrase-B-like"/>
</dbReference>
<evidence type="ECO:0000313" key="5">
    <source>
        <dbReference type="Proteomes" id="UP000191024"/>
    </source>
</evidence>
<dbReference type="InterPro" id="IPR019004">
    <property type="entry name" value="YqeY/Aim41"/>
</dbReference>
<gene>
    <name evidence="3" type="primary">AIM41</name>
    <name evidence="4" type="ORF">LAMI_0H06348G</name>
</gene>
<keyword evidence="5" id="KW-1185">Reference proteome</keyword>
<name>A0A1G4KFG1_9SACH</name>
<dbReference type="EMBL" id="LT598468">
    <property type="protein sequence ID" value="SCV03213.1"/>
    <property type="molecule type" value="Genomic_DNA"/>
</dbReference>
<dbReference type="InterPro" id="IPR042184">
    <property type="entry name" value="YqeY/Aim41_N"/>
</dbReference>
<organism evidence="4 5">
    <name type="scientific">Lachancea mirantina</name>
    <dbReference type="NCBI Taxonomy" id="1230905"/>
    <lineage>
        <taxon>Eukaryota</taxon>
        <taxon>Fungi</taxon>
        <taxon>Dikarya</taxon>
        <taxon>Ascomycota</taxon>
        <taxon>Saccharomycotina</taxon>
        <taxon>Saccharomycetes</taxon>
        <taxon>Saccharomycetales</taxon>
        <taxon>Saccharomycetaceae</taxon>
        <taxon>Lachancea</taxon>
    </lineage>
</organism>
<comment type="similarity">
    <text evidence="1 3">Belongs to the AIM41 family.</text>
</comment>
<dbReference type="PANTHER" id="PTHR28055:SF1">
    <property type="entry name" value="ALTERED INHERITANCE OF MITOCHONDRIA PROTEIN 41, MITOCHONDRIAL"/>
    <property type="match status" value="1"/>
</dbReference>
<reference evidence="5" key="1">
    <citation type="submission" date="2016-03" db="EMBL/GenBank/DDBJ databases">
        <authorList>
            <person name="Devillers H."/>
        </authorList>
    </citation>
    <scope>NUCLEOTIDE SEQUENCE [LARGE SCALE GENOMIC DNA]</scope>
</reference>
<evidence type="ECO:0000256" key="2">
    <source>
        <dbReference type="ARBA" id="ARBA00023128"/>
    </source>
</evidence>
<dbReference type="Pfam" id="PF09424">
    <property type="entry name" value="YqeY"/>
    <property type="match status" value="1"/>
</dbReference>
<sequence length="188" mass="21457">MNRGSQMSKFRICLYGRSFGSARLLNTAAYDSSIAHLKADLKKAMQAKDDASKTTIRSVLSSVKNSEIDAKGKTLDEFALADLYTRLLNQRKESINHFLQNNREDLAQRERFETQVIEKYLRALPIASREEIDTKVFSLLQDLKLQTPDMQLKQIFGKIDWQSMPSEWKASAATIRSSIAAQFKKVFT</sequence>
<dbReference type="SUPFAM" id="SSF89095">
    <property type="entry name" value="GatB/YqeY motif"/>
    <property type="match status" value="1"/>
</dbReference>